<evidence type="ECO:0000256" key="1">
    <source>
        <dbReference type="ARBA" id="ARBA00022786"/>
    </source>
</evidence>
<feature type="domain" description="OTU" evidence="4">
    <location>
        <begin position="1085"/>
        <end position="1228"/>
    </location>
</feature>
<dbReference type="PANTHER" id="PTHR22975">
    <property type="entry name" value="UBIQUITIN SPECIFIC PROTEINASE"/>
    <property type="match status" value="1"/>
</dbReference>
<evidence type="ECO:0000313" key="6">
    <source>
        <dbReference type="Proteomes" id="UP000631114"/>
    </source>
</evidence>
<dbReference type="AlphaFoldDB" id="A0A835ILR6"/>
<evidence type="ECO:0000313" key="5">
    <source>
        <dbReference type="EMBL" id="KAF9619529.1"/>
    </source>
</evidence>
<dbReference type="InterPro" id="IPR006865">
    <property type="entry name" value="DUF629"/>
</dbReference>
<organism evidence="5 6">
    <name type="scientific">Coptis chinensis</name>
    <dbReference type="NCBI Taxonomy" id="261450"/>
    <lineage>
        <taxon>Eukaryota</taxon>
        <taxon>Viridiplantae</taxon>
        <taxon>Streptophyta</taxon>
        <taxon>Embryophyta</taxon>
        <taxon>Tracheophyta</taxon>
        <taxon>Spermatophyta</taxon>
        <taxon>Magnoliopsida</taxon>
        <taxon>Ranunculales</taxon>
        <taxon>Ranunculaceae</taxon>
        <taxon>Coptidoideae</taxon>
        <taxon>Coptis</taxon>
    </lineage>
</organism>
<keyword evidence="6" id="KW-1185">Reference proteome</keyword>
<name>A0A835ILR6_9MAGN</name>
<dbReference type="PROSITE" id="PS50802">
    <property type="entry name" value="OTU"/>
    <property type="match status" value="1"/>
</dbReference>
<feature type="region of interest" description="Disordered" evidence="3">
    <location>
        <begin position="169"/>
        <end position="221"/>
    </location>
</feature>
<evidence type="ECO:0000256" key="3">
    <source>
        <dbReference type="SAM" id="MobiDB-lite"/>
    </source>
</evidence>
<dbReference type="EMBL" id="JADFTS010000002">
    <property type="protein sequence ID" value="KAF9619529.1"/>
    <property type="molecule type" value="Genomic_DNA"/>
</dbReference>
<dbReference type="InterPro" id="IPR038765">
    <property type="entry name" value="Papain-like_cys_pep_sf"/>
</dbReference>
<dbReference type="SUPFAM" id="SSF54001">
    <property type="entry name" value="Cysteine proteinases"/>
    <property type="match status" value="1"/>
</dbReference>
<dbReference type="InterPro" id="IPR052398">
    <property type="entry name" value="Ubiquitin_hydrolase_53/54"/>
</dbReference>
<dbReference type="GO" id="GO:0016787">
    <property type="term" value="F:hydrolase activity"/>
    <property type="evidence" value="ECO:0007669"/>
    <property type="project" value="UniProtKB-KW"/>
</dbReference>
<dbReference type="Gene3D" id="3.90.70.80">
    <property type="match status" value="1"/>
</dbReference>
<dbReference type="Proteomes" id="UP000631114">
    <property type="component" value="Unassembled WGS sequence"/>
</dbReference>
<feature type="compositionally biased region" description="Basic and acidic residues" evidence="3">
    <location>
        <begin position="211"/>
        <end position="221"/>
    </location>
</feature>
<dbReference type="InterPro" id="IPR003323">
    <property type="entry name" value="OTU_dom"/>
</dbReference>
<dbReference type="Pfam" id="PF04780">
    <property type="entry name" value="DUF629"/>
    <property type="match status" value="1"/>
</dbReference>
<reference evidence="5 6" key="1">
    <citation type="submission" date="2020-10" db="EMBL/GenBank/DDBJ databases">
        <title>The Coptis chinensis genome and diversification of protoberbering-type alkaloids.</title>
        <authorList>
            <person name="Wang B."/>
            <person name="Shu S."/>
            <person name="Song C."/>
            <person name="Liu Y."/>
        </authorList>
    </citation>
    <scope>NUCLEOTIDE SEQUENCE [LARGE SCALE GENOMIC DNA]</scope>
    <source>
        <strain evidence="5">HL-2020</strain>
        <tissue evidence="5">Leaf</tissue>
    </source>
</reference>
<comment type="caution">
    <text evidence="5">The sequence shown here is derived from an EMBL/GenBank/DDBJ whole genome shotgun (WGS) entry which is preliminary data.</text>
</comment>
<dbReference type="Pfam" id="PF02338">
    <property type="entry name" value="OTU"/>
    <property type="match status" value="1"/>
</dbReference>
<dbReference type="OrthoDB" id="205782at2759"/>
<proteinExistence type="predicted"/>
<keyword evidence="2" id="KW-0378">Hydrolase</keyword>
<evidence type="ECO:0000259" key="4">
    <source>
        <dbReference type="PROSITE" id="PS50802"/>
    </source>
</evidence>
<feature type="region of interest" description="Disordered" evidence="3">
    <location>
        <begin position="816"/>
        <end position="898"/>
    </location>
</feature>
<accession>A0A835ILR6</accession>
<sequence length="1229" mass="139677">MAKKKDEPDLSEIKKQAQNALNVHQRGDHSKALSLIEKSLSKFKRYANACGDLYRIQAAIYKNLADMCTVRKKKKKCLKNAVESARMAASSSHRSLEFFLCYANLLYETLGSTPDGIEKISAECNRAYAIDEPIDPSEGIIQDEGIMKISSPQERIVKVKKQLSDLSDRVWGRSSSTTSETANTTDDLENEEKGKKILDDPLEGQFKKTTKTKEERRKEKQVTAADLFGVDNPSGPVSHCPRMERLMQKKNTQNFLSGWQKKQKIAPYFRSLSQDQMKNLLEVSTKHLLDYYSKQKDKRARDVISEALAFVRENSNWKFRMCCCCSKPFANDRLHIEHLMEKNHIEVLSTEQGSVQCLALDRYWKAAIKGRTWIPINTSAALPIVEAQWNSELRKSNPWEWATTEKWPVSDDHERKDSLELIQKLLQGTNLAAEHMDMVIEYTMKNIEDLHPGLGDKFRQVGLDKTHFCICMLGASELDTVHEFFKELQELYKNNSAIRKIPMPITMDLIEDRILLNGDSLCLLFGKNSLQGGSTSGTYTEKSSHIDKNASSATYAPEIDDSVSPNSDALLTLIFEYLSIEEQLMSWTWRKENKVNCGKELLRELQNTYNILLRTCEEKLDKLSYKEALKAITGLCLEEAVKRKSASDNDHQSYKTVLRSRHQELEKGNDASRRNKCELKAISTVIEEAELKKHISREQSRNRAINTICDWESSKDMGFKLQKDLDEDAIEVEGAIERVRRRADFELIETGARMMSIWEDESRITNNITLNSYNDYREILLPLVKSYLQELLKELADKDAIEISEAAEKAILDQLQNEKQKSNDAGGKQPKPTRKISKTKNKRGRRRSGLKVTSDANDRLPLQGTSEQDRSSVASDGHTDLGSAEALPGEDMDQQGEPYQRGLKEGAVIPTHPHTLKQSCAEDVSSVDNTEAGSNSHIQKEIMRRSLCEAAQFVEDFEKQEEQSQLEMQEAATVPTQDVSTLDQAERGSRKLLYKNVTWLGDPLLAQVLHDRWVSAINAYNDPTIDSHSESRNPAADWIPDCNDQSLLHGTAEEDHHTDLENITALPGENLDKQGELSQLGEIQANRTFIIGDGRCLFRAVALGFRLRNGEEAPDEDFQGVLADDLRMRVADELVKRRSEPAVMRIEEAEGSLEDYLDHIRKPRSWGGEPELLMAAHVLRAPISVFQDGIIGYKKLTDYGEEYKEEGKALIMLYFHRKNNHYDLLQTPN</sequence>
<feature type="compositionally biased region" description="Low complexity" evidence="3">
    <location>
        <begin position="174"/>
        <end position="185"/>
    </location>
</feature>
<dbReference type="Pfam" id="PF04781">
    <property type="entry name" value="DUF627"/>
    <property type="match status" value="1"/>
</dbReference>
<feature type="compositionally biased region" description="Basic residues" evidence="3">
    <location>
        <begin position="831"/>
        <end position="849"/>
    </location>
</feature>
<dbReference type="InterPro" id="IPR006866">
    <property type="entry name" value="DUF627_N"/>
</dbReference>
<protein>
    <recommendedName>
        <fullName evidence="4">OTU domain-containing protein</fullName>
    </recommendedName>
</protein>
<gene>
    <name evidence="5" type="ORF">IFM89_007277</name>
</gene>
<dbReference type="PANTHER" id="PTHR22975:SF9">
    <property type="entry name" value="ECHINUS SPLICE FORM 3"/>
    <property type="match status" value="1"/>
</dbReference>
<keyword evidence="1" id="KW-0833">Ubl conjugation pathway</keyword>
<evidence type="ECO:0000256" key="2">
    <source>
        <dbReference type="ARBA" id="ARBA00022801"/>
    </source>
</evidence>
<feature type="compositionally biased region" description="Polar residues" evidence="3">
    <location>
        <begin position="863"/>
        <end position="874"/>
    </location>
</feature>